<dbReference type="InterPro" id="IPR035996">
    <property type="entry name" value="4pyrrol_Methylase_sf"/>
</dbReference>
<protein>
    <recommendedName>
        <fullName evidence="1">Tetrapyrrole methylase domain-containing protein</fullName>
    </recommendedName>
</protein>
<dbReference type="InterPro" id="IPR014777">
    <property type="entry name" value="4pyrrole_Mease_sub1"/>
</dbReference>
<comment type="caution">
    <text evidence="2">The sequence shown here is derived from an EMBL/GenBank/DDBJ whole genome shotgun (WGS) entry which is preliminary data.</text>
</comment>
<gene>
    <name evidence="2" type="ORF">BE08_17855</name>
</gene>
<proteinExistence type="predicted"/>
<organism evidence="2 3">
    <name type="scientific">Sorangium cellulosum</name>
    <name type="common">Polyangium cellulosum</name>
    <dbReference type="NCBI Taxonomy" id="56"/>
    <lineage>
        <taxon>Bacteria</taxon>
        <taxon>Pseudomonadati</taxon>
        <taxon>Myxococcota</taxon>
        <taxon>Polyangia</taxon>
        <taxon>Polyangiales</taxon>
        <taxon>Polyangiaceae</taxon>
        <taxon>Sorangium</taxon>
    </lineage>
</organism>
<dbReference type="Proteomes" id="UP000075420">
    <property type="component" value="Unassembled WGS sequence"/>
</dbReference>
<feature type="domain" description="Tetrapyrrole methylase" evidence="1">
    <location>
        <begin position="7"/>
        <end position="212"/>
    </location>
</feature>
<dbReference type="InterPro" id="IPR000878">
    <property type="entry name" value="4pyrrol_Mease"/>
</dbReference>
<evidence type="ECO:0000259" key="1">
    <source>
        <dbReference type="Pfam" id="PF00590"/>
    </source>
</evidence>
<accession>A0A150PFJ3</accession>
<dbReference type="GO" id="GO:0008168">
    <property type="term" value="F:methyltransferase activity"/>
    <property type="evidence" value="ECO:0007669"/>
    <property type="project" value="InterPro"/>
</dbReference>
<dbReference type="SUPFAM" id="SSF53790">
    <property type="entry name" value="Tetrapyrrole methylase"/>
    <property type="match status" value="1"/>
</dbReference>
<name>A0A150PFJ3_SORCE</name>
<dbReference type="Pfam" id="PF00590">
    <property type="entry name" value="TP_methylase"/>
    <property type="match status" value="1"/>
</dbReference>
<evidence type="ECO:0000313" key="2">
    <source>
        <dbReference type="EMBL" id="KYF54399.1"/>
    </source>
</evidence>
<evidence type="ECO:0000313" key="3">
    <source>
        <dbReference type="Proteomes" id="UP000075420"/>
    </source>
</evidence>
<dbReference type="CDD" id="cd19916">
    <property type="entry name" value="OphMA_like"/>
    <property type="match status" value="1"/>
</dbReference>
<dbReference type="EMBL" id="JELY01001854">
    <property type="protein sequence ID" value="KYF54399.1"/>
    <property type="molecule type" value="Genomic_DNA"/>
</dbReference>
<reference evidence="2 3" key="1">
    <citation type="submission" date="2014-02" db="EMBL/GenBank/DDBJ databases">
        <title>The small core and large imbalanced accessory genome model reveals a collaborative survival strategy of Sorangium cellulosum strains in nature.</title>
        <authorList>
            <person name="Han K."/>
            <person name="Peng R."/>
            <person name="Blom J."/>
            <person name="Li Y.-Z."/>
        </authorList>
    </citation>
    <scope>NUCLEOTIDE SEQUENCE [LARGE SCALE GENOMIC DNA]</scope>
    <source>
        <strain evidence="2 3">So0157-25</strain>
    </source>
</reference>
<dbReference type="AlphaFoldDB" id="A0A150PFJ3"/>
<sequence length="273" mass="29056">MSTSGSLVVVGIGIQWAGQTTLAAQRAIQRADRVLFAVADPWAARWVRSLNPAAESLPYGQGKTPRRSIYAEMVARILAEVRKGLKVCAVFYGHPGVLASAAHEAVRQARDEGFSARMLPGVSSIDCLFADLGLDPGRDGLQIFEATDFLIRGREVDARTPLVLCQIGGVGNAGVFDPSDAARIRRGLEALVERLCQTYPAAHEAVIYEAAAHPLASSRLDRVALAALAAARVDDISTLYVPPIARARVDPDVLERIGWDGGDGAGVDSPLVH</sequence>
<dbReference type="Gene3D" id="3.40.1010.10">
    <property type="entry name" value="Cobalt-precorrin-4 Transmethylase, Domain 1"/>
    <property type="match status" value="1"/>
</dbReference>